<dbReference type="Proteomes" id="UP001153148">
    <property type="component" value="Unassembled WGS sequence"/>
</dbReference>
<sequence>MCSEVLRSKTKLFEFRNVTSVQNKQCLIVSITVIVTSYWNALSSKISKETSFVPMIRSRYLHQQLNYSLELRSLRLLQRSIAWRGRNKGKCGKQRHDVIHRRRICDRRVNEHHGGQAELNVGCIWRVSEFYQYLLETLFTPLFQGVFFPKRDDLSCLQYSILEVVCVRSLSSQLSKCKPLFFKEPHCNLVGMNNTLPYPQCCPHYDCAKGRLLLLK</sequence>
<evidence type="ECO:0000313" key="4">
    <source>
        <dbReference type="EMBL" id="CAG2057472.1"/>
    </source>
</evidence>
<comment type="caution">
    <text evidence="4">The sequence shown here is derived from an EMBL/GenBank/DDBJ whole genome shotgun (WGS) entry which is preliminary data.</text>
</comment>
<keyword evidence="2" id="KW-0964">Secreted</keyword>
<evidence type="ECO:0000313" key="5">
    <source>
        <dbReference type="Proteomes" id="UP001153148"/>
    </source>
</evidence>
<reference evidence="4" key="1">
    <citation type="submission" date="2021-03" db="EMBL/GenBank/DDBJ databases">
        <authorList>
            <person name="Tran Van P."/>
        </authorList>
    </citation>
    <scope>NUCLEOTIDE SEQUENCE</scope>
</reference>
<organism evidence="4 5">
    <name type="scientific">Timema podura</name>
    <name type="common">Walking stick</name>
    <dbReference type="NCBI Taxonomy" id="61482"/>
    <lineage>
        <taxon>Eukaryota</taxon>
        <taxon>Metazoa</taxon>
        <taxon>Ecdysozoa</taxon>
        <taxon>Arthropoda</taxon>
        <taxon>Hexapoda</taxon>
        <taxon>Insecta</taxon>
        <taxon>Pterygota</taxon>
        <taxon>Neoptera</taxon>
        <taxon>Polyneoptera</taxon>
        <taxon>Phasmatodea</taxon>
        <taxon>Timematodea</taxon>
        <taxon>Timematoidea</taxon>
        <taxon>Timematidae</taxon>
        <taxon>Timema</taxon>
    </lineage>
</organism>
<evidence type="ECO:0000256" key="2">
    <source>
        <dbReference type="ARBA" id="ARBA00022525"/>
    </source>
</evidence>
<feature type="non-terminal residue" evidence="4">
    <location>
        <position position="216"/>
    </location>
</feature>
<comment type="subcellular location">
    <subcellularLocation>
        <location evidence="1">Secreted</location>
    </subcellularLocation>
</comment>
<gene>
    <name evidence="4" type="ORF">TPAB3V08_LOCUS4450</name>
</gene>
<evidence type="ECO:0000259" key="3">
    <source>
        <dbReference type="Pfam" id="PF15430"/>
    </source>
</evidence>
<dbReference type="Pfam" id="PF15430">
    <property type="entry name" value="SVWC"/>
    <property type="match status" value="1"/>
</dbReference>
<feature type="domain" description="Single" evidence="3">
    <location>
        <begin position="163"/>
        <end position="207"/>
    </location>
</feature>
<dbReference type="InterPro" id="IPR029277">
    <property type="entry name" value="SVWC_dom"/>
</dbReference>
<keyword evidence="5" id="KW-1185">Reference proteome</keyword>
<proteinExistence type="predicted"/>
<protein>
    <recommendedName>
        <fullName evidence="3">Single domain-containing protein</fullName>
    </recommendedName>
</protein>
<name>A0ABN7NT35_TIMPD</name>
<accession>A0ABN7NT35</accession>
<dbReference type="EMBL" id="CAJPIN010005467">
    <property type="protein sequence ID" value="CAG2057472.1"/>
    <property type="molecule type" value="Genomic_DNA"/>
</dbReference>
<evidence type="ECO:0000256" key="1">
    <source>
        <dbReference type="ARBA" id="ARBA00004613"/>
    </source>
</evidence>